<feature type="compositionally biased region" description="Basic and acidic residues" evidence="1">
    <location>
        <begin position="1064"/>
        <end position="1081"/>
    </location>
</feature>
<sequence>MIHTGNLFWTKDPSEDIIEASKKPLNRLAEAEIPFYLVYGNRDEKLATDLLDEFREEGLLRPLTSEWNTIGDVSVCGIDVTTDLRSTDHPEIKPPRPRIACAHEDVKVSTLNRVLGSEVDALLLGDQKGPVDRTESGCRILSPGSPERVIGQWTTETEAETSTWRQPRRINVYTFSEESISVEPSQIDARDYEGIEIRTDSQTTMQDIERRLDQLDLKNKAALLILRGENSPATPSRDAIQNELSDRAEIARVYDRRDDVDASDGASGESNGTTKAPLDADGGTNFTPAKDTRTIKSVDITRDDIDKLEVADGNSPDSSHLAVKFERLQAQIETLFQNAPWFESFDWSGDPGSPYIGPPDSNESDYLWLGVYHDSYRSLGTQASALQFEFGIDTNSNRGFFDHSIICGLYLGPWVKESVTEDIADHLWAHHANVASFLTTQSDYILVTGDKTWQTLTPDIVTRRADPIAQGFALTLDLSLEDLYACDDLVELVGQTILEVLPLYYKLAGVDGPDQIRSIESLREDLMAHEDSTRDAEGRSTTQPTVTDADVNVEATVESIEAYSSILDSDDIEKSLDNLTERGASRDEALRYVRQYVLDMERGDGLYAINGLGPVAGYVLTQAGITTPEELASASLEEVKAIDGLVEDHAQRILKNTRNGELTPAAVEANNGSSAATADTASESDVTVASEATGGEPRRVCKSRVHSADASRSHTTDDLPVATYNGQEVPANQLSECYEAIRSVRKVLSTVMQLPGTTIDPDDLTDPCVQYYVLLEACISGHSNLDLSGYGQQHRDRLSFRIVDYRHAYGDGDWVTKYHTIDVTSYREETQDWLEEKTYLEDTQRFVRPIPPGIEQPLPESVGSVDDLRYALEVLSEFPAYPPLPMENGASDRTIPVETLYTSLFSQVDGAQLIDVETLSNLGSASPEPITGPVADATPTSKADAESVLLDYGKLTHLYKQVEPPTQSPVRRPLPVFGLDWYRSASGSFDALRDLAKHGKDDPVSVFRPRLRDMVHRRFLRDRWEYDYITVVPGHEAGSLSSQLVELAQDSVLETSTIYSPLLERTETTERQREKSREERKKVARNPEATLRARASLDGESVILFDDICTSGNSLLAGAHLLREAGAGRVVGLTLGFTPGEDEMRTKEIKKPDAYASDIIAGLE</sequence>
<dbReference type="Gene3D" id="3.60.21.10">
    <property type="match status" value="1"/>
</dbReference>
<dbReference type="Pfam" id="PF00156">
    <property type="entry name" value="Pribosyltran"/>
    <property type="match status" value="1"/>
</dbReference>
<dbReference type="PANTHER" id="PTHR30337:SF0">
    <property type="entry name" value="NUCLEASE SBCCD SUBUNIT D"/>
    <property type="match status" value="1"/>
</dbReference>
<accession>L9VS21</accession>
<feature type="domain" description="Phosphoribosyltransferase" evidence="2">
    <location>
        <begin position="1082"/>
        <end position="1130"/>
    </location>
</feature>
<dbReference type="PANTHER" id="PTHR30337">
    <property type="entry name" value="COMPONENT OF ATP-DEPENDENT DSDNA EXONUCLEASE"/>
    <property type="match status" value="1"/>
</dbReference>
<dbReference type="InterPro" id="IPR010995">
    <property type="entry name" value="DNA_repair_Rad51/TF_NusA_a-hlx"/>
</dbReference>
<keyword evidence="4" id="KW-1185">Reference proteome</keyword>
<dbReference type="InterPro" id="IPR029052">
    <property type="entry name" value="Metallo-depent_PP-like"/>
</dbReference>
<reference evidence="3 4" key="1">
    <citation type="journal article" date="2014" name="PLoS Genet.">
        <title>Phylogenetically driven sequencing of extremely halophilic archaea reveals strategies for static and dynamic osmo-response.</title>
        <authorList>
            <person name="Becker E.A."/>
            <person name="Seitzer P.M."/>
            <person name="Tritt A."/>
            <person name="Larsen D."/>
            <person name="Krusor M."/>
            <person name="Yao A.I."/>
            <person name="Wu D."/>
            <person name="Madern D."/>
            <person name="Eisen J.A."/>
            <person name="Darling A.E."/>
            <person name="Facciotti M.T."/>
        </authorList>
    </citation>
    <scope>NUCLEOTIDE SEQUENCE [LARGE SCALE GENOMIC DNA]</scope>
    <source>
        <strain evidence="3 4">GA33</strain>
    </source>
</reference>
<dbReference type="InterPro" id="IPR000836">
    <property type="entry name" value="PRTase_dom"/>
</dbReference>
<proteinExistence type="predicted"/>
<dbReference type="Pfam" id="PF14520">
    <property type="entry name" value="HHH_5"/>
    <property type="match status" value="1"/>
</dbReference>
<evidence type="ECO:0000256" key="1">
    <source>
        <dbReference type="SAM" id="MobiDB-lite"/>
    </source>
</evidence>
<dbReference type="InterPro" id="IPR029057">
    <property type="entry name" value="PRTase-like"/>
</dbReference>
<feature type="compositionally biased region" description="Low complexity" evidence="1">
    <location>
        <begin position="673"/>
        <end position="685"/>
    </location>
</feature>
<name>L9VS21_9EURY</name>
<dbReference type="SUPFAM" id="SSF47794">
    <property type="entry name" value="Rad51 N-terminal domain-like"/>
    <property type="match status" value="1"/>
</dbReference>
<evidence type="ECO:0000313" key="3">
    <source>
        <dbReference type="EMBL" id="ELY39856.1"/>
    </source>
</evidence>
<dbReference type="eggNOG" id="arCOG00397">
    <property type="taxonomic scope" value="Archaea"/>
</dbReference>
<dbReference type="STRING" id="1114856.GCA_000383975_03297"/>
<evidence type="ECO:0000313" key="4">
    <source>
        <dbReference type="Proteomes" id="UP000011599"/>
    </source>
</evidence>
<dbReference type="SUPFAM" id="SSF56300">
    <property type="entry name" value="Metallo-dependent phosphatases"/>
    <property type="match status" value="1"/>
</dbReference>
<dbReference type="Gene3D" id="3.40.50.2020">
    <property type="match status" value="1"/>
</dbReference>
<dbReference type="Gene3D" id="1.10.150.20">
    <property type="entry name" value="5' to 3' exonuclease, C-terminal subdomain"/>
    <property type="match status" value="1"/>
</dbReference>
<feature type="compositionally biased region" description="Basic and acidic residues" evidence="1">
    <location>
        <begin position="706"/>
        <end position="717"/>
    </location>
</feature>
<protein>
    <submittedName>
        <fullName evidence="3">DNA double-strand break repair protein mre11</fullName>
    </submittedName>
</protein>
<organism evidence="3 4">
    <name type="scientific">Natronorubrum tibetense GA33</name>
    <dbReference type="NCBI Taxonomy" id="1114856"/>
    <lineage>
        <taxon>Archaea</taxon>
        <taxon>Methanobacteriati</taxon>
        <taxon>Methanobacteriota</taxon>
        <taxon>Stenosarchaea group</taxon>
        <taxon>Halobacteria</taxon>
        <taxon>Halobacteriales</taxon>
        <taxon>Natrialbaceae</taxon>
        <taxon>Natronorubrum</taxon>
    </lineage>
</organism>
<dbReference type="AlphaFoldDB" id="L9VS21"/>
<dbReference type="Proteomes" id="UP000011599">
    <property type="component" value="Unassembled WGS sequence"/>
</dbReference>
<feature type="region of interest" description="Disordered" evidence="1">
    <location>
        <begin position="670"/>
        <end position="719"/>
    </location>
</feature>
<comment type="caution">
    <text evidence="3">The sequence shown here is derived from an EMBL/GenBank/DDBJ whole genome shotgun (WGS) entry which is preliminary data.</text>
</comment>
<dbReference type="EMBL" id="AOHW01000036">
    <property type="protein sequence ID" value="ELY39856.1"/>
    <property type="molecule type" value="Genomic_DNA"/>
</dbReference>
<dbReference type="CDD" id="cd06223">
    <property type="entry name" value="PRTases_typeI"/>
    <property type="match status" value="1"/>
</dbReference>
<feature type="region of interest" description="Disordered" evidence="1">
    <location>
        <begin position="255"/>
        <end position="290"/>
    </location>
</feature>
<dbReference type="SUPFAM" id="SSF53271">
    <property type="entry name" value="PRTase-like"/>
    <property type="match status" value="1"/>
</dbReference>
<gene>
    <name evidence="3" type="ORF">C496_14301</name>
</gene>
<dbReference type="InterPro" id="IPR050535">
    <property type="entry name" value="DNA_Repair-Maintenance_Comp"/>
</dbReference>
<feature type="region of interest" description="Disordered" evidence="1">
    <location>
        <begin position="1063"/>
        <end position="1087"/>
    </location>
</feature>
<dbReference type="GO" id="GO:0000166">
    <property type="term" value="F:nucleotide binding"/>
    <property type="evidence" value="ECO:0007669"/>
    <property type="project" value="InterPro"/>
</dbReference>
<dbReference type="PATRIC" id="fig|1114856.3.peg.2963"/>
<evidence type="ECO:0000259" key="2">
    <source>
        <dbReference type="Pfam" id="PF00156"/>
    </source>
</evidence>